<dbReference type="eggNOG" id="ENOG502ST29">
    <property type="taxonomic scope" value="Eukaryota"/>
</dbReference>
<feature type="transmembrane region" description="Helical" evidence="2">
    <location>
        <begin position="300"/>
        <end position="324"/>
    </location>
</feature>
<evidence type="ECO:0000313" key="4">
    <source>
        <dbReference type="Proteomes" id="UP000002668"/>
    </source>
</evidence>
<dbReference type="InParanoid" id="E4ZMZ1"/>
<gene>
    <name evidence="3" type="ORF">LEMA_P053000.1</name>
</gene>
<name>E4ZMZ1_LEPMJ</name>
<evidence type="ECO:0000256" key="2">
    <source>
        <dbReference type="SAM" id="Phobius"/>
    </source>
</evidence>
<keyword evidence="4" id="KW-1185">Reference proteome</keyword>
<proteinExistence type="predicted"/>
<keyword evidence="2" id="KW-1133">Transmembrane helix</keyword>
<feature type="region of interest" description="Disordered" evidence="1">
    <location>
        <begin position="358"/>
        <end position="466"/>
    </location>
</feature>
<dbReference type="OrthoDB" id="4120617at2759"/>
<dbReference type="AlphaFoldDB" id="E4ZMZ1"/>
<accession>E4ZMZ1</accession>
<dbReference type="GeneID" id="13287218"/>
<feature type="compositionally biased region" description="Polar residues" evidence="1">
    <location>
        <begin position="447"/>
        <end position="466"/>
    </location>
</feature>
<dbReference type="VEuPathDB" id="FungiDB:LEMA_P053000.1"/>
<organism evidence="4">
    <name type="scientific">Leptosphaeria maculans (strain JN3 / isolate v23.1.3 / race Av1-4-5-6-7-8)</name>
    <name type="common">Blackleg fungus</name>
    <name type="synonym">Phoma lingam</name>
    <dbReference type="NCBI Taxonomy" id="985895"/>
    <lineage>
        <taxon>Eukaryota</taxon>
        <taxon>Fungi</taxon>
        <taxon>Dikarya</taxon>
        <taxon>Ascomycota</taxon>
        <taxon>Pezizomycotina</taxon>
        <taxon>Dothideomycetes</taxon>
        <taxon>Pleosporomycetidae</taxon>
        <taxon>Pleosporales</taxon>
        <taxon>Pleosporineae</taxon>
        <taxon>Leptosphaeriaceae</taxon>
        <taxon>Plenodomus</taxon>
        <taxon>Plenodomus lingam/Leptosphaeria maculans species complex</taxon>
    </lineage>
</organism>
<protein>
    <submittedName>
        <fullName evidence="3">Uncharacterized protein</fullName>
    </submittedName>
</protein>
<sequence length="606" mass="68564">MAMTMAVAIWREGKQAIAGRDAPRARQRVDAIGQWPKKKAMPKRAWRILTDRRPVPALVLDAKFPTAEPIPVCTWLLDVGSSFGPYVCTYHVHKAEQSTAPGFAAEFHVLSNTNILQPSTAPHCPLSCSTSQPTTPSRQVRCVPACCFKPGLSDIFKPPQDSSFSVRPYCHYQTATLRTASSGPASPIALSFYGAVERDYIRMTQVSVCLTPPPVPQYFIRCAPPDSPFDGSRLRPLSFRRINYFWPYLRSNMVMVGYAIPLRKVDLDFSSKIPIQLDKVTRLYTTHHVSPTAMEQETKMWIILGAVLGTLVLSGTTVLGLCCWKRSKRRVRGFSLRAVTPLDDAEFESWRRPSQYTQRPEKYSIRPTQPAILRDRVSPTSPNLFEKELATYEFPPRTPSPTDRSLSIKSPYDSVQRPEKVRRKSSVASSLADRPPTPYSPTSPTSGFQRASTSSRKSQPLIGQTGSMSEASAFRFEFANEYGTQQNRDAHWTSACTTWYQLLWCDNVKWLSTFCDAVGTSIYLHRTSDTFPSVHSTYHSRTYFYDGVRPTLLWRFFGGNFAYMIPDHASPMQAWASFLYWPVVHYDRNGIYVASVLLWTWMSSPM</sequence>
<dbReference type="HOGENOM" id="CLU_450605_0_0_1"/>
<keyword evidence="2" id="KW-0812">Transmembrane</keyword>
<evidence type="ECO:0000256" key="1">
    <source>
        <dbReference type="SAM" id="MobiDB-lite"/>
    </source>
</evidence>
<dbReference type="EMBL" id="FP929094">
    <property type="protein sequence ID" value="CBX92594.1"/>
    <property type="molecule type" value="Genomic_DNA"/>
</dbReference>
<evidence type="ECO:0000313" key="3">
    <source>
        <dbReference type="EMBL" id="CBX92594.1"/>
    </source>
</evidence>
<reference evidence="4" key="1">
    <citation type="journal article" date="2011" name="Nat. Commun.">
        <title>Effector diversification within compartments of the Leptosphaeria maculans genome affected by Repeat-Induced Point mutations.</title>
        <authorList>
            <person name="Rouxel T."/>
            <person name="Grandaubert J."/>
            <person name="Hane J.K."/>
            <person name="Hoede C."/>
            <person name="van de Wouw A.P."/>
            <person name="Couloux A."/>
            <person name="Dominguez V."/>
            <person name="Anthouard V."/>
            <person name="Bally P."/>
            <person name="Bourras S."/>
            <person name="Cozijnsen A.J."/>
            <person name="Ciuffetti L.M."/>
            <person name="Degrave A."/>
            <person name="Dilmaghani A."/>
            <person name="Duret L."/>
            <person name="Fudal I."/>
            <person name="Goodwin S.B."/>
            <person name="Gout L."/>
            <person name="Glaser N."/>
            <person name="Linglin J."/>
            <person name="Kema G.H.J."/>
            <person name="Lapalu N."/>
            <person name="Lawrence C.B."/>
            <person name="May K."/>
            <person name="Meyer M."/>
            <person name="Ollivier B."/>
            <person name="Poulain J."/>
            <person name="Schoch C.L."/>
            <person name="Simon A."/>
            <person name="Spatafora J.W."/>
            <person name="Stachowiak A."/>
            <person name="Turgeon B.G."/>
            <person name="Tyler B.M."/>
            <person name="Vincent D."/>
            <person name="Weissenbach J."/>
            <person name="Amselem J."/>
            <person name="Quesneville H."/>
            <person name="Oliver R.P."/>
            <person name="Wincker P."/>
            <person name="Balesdent M.-H."/>
            <person name="Howlett B.J."/>
        </authorList>
    </citation>
    <scope>NUCLEOTIDE SEQUENCE [LARGE SCALE GENOMIC DNA]</scope>
    <source>
        <strain evidence="4">JN3 / isolate v23.1.3 / race Av1-4-5-6-7-8</strain>
    </source>
</reference>
<keyword evidence="2" id="KW-0472">Membrane</keyword>
<dbReference type="Proteomes" id="UP000002668">
    <property type="component" value="Genome"/>
</dbReference>